<dbReference type="InParanoid" id="A0A2J6TSW1"/>
<feature type="compositionally biased region" description="Basic and acidic residues" evidence="1">
    <location>
        <begin position="16"/>
        <end position="34"/>
    </location>
</feature>
<protein>
    <submittedName>
        <fullName evidence="2">Uncharacterized protein</fullName>
    </submittedName>
</protein>
<reference evidence="2 3" key="1">
    <citation type="submission" date="2016-04" db="EMBL/GenBank/DDBJ databases">
        <title>A degradative enzymes factory behind the ericoid mycorrhizal symbiosis.</title>
        <authorList>
            <consortium name="DOE Joint Genome Institute"/>
            <person name="Martino E."/>
            <person name="Morin E."/>
            <person name="Grelet G."/>
            <person name="Kuo A."/>
            <person name="Kohler A."/>
            <person name="Daghino S."/>
            <person name="Barry K."/>
            <person name="Choi C."/>
            <person name="Cichocki N."/>
            <person name="Clum A."/>
            <person name="Copeland A."/>
            <person name="Hainaut M."/>
            <person name="Haridas S."/>
            <person name="Labutti K."/>
            <person name="Lindquist E."/>
            <person name="Lipzen A."/>
            <person name="Khouja H.-R."/>
            <person name="Murat C."/>
            <person name="Ohm R."/>
            <person name="Olson A."/>
            <person name="Spatafora J."/>
            <person name="Veneault-Fourrey C."/>
            <person name="Henrissat B."/>
            <person name="Grigoriev I."/>
            <person name="Martin F."/>
            <person name="Perotto S."/>
        </authorList>
    </citation>
    <scope>NUCLEOTIDE SEQUENCE [LARGE SCALE GENOMIC DNA]</scope>
    <source>
        <strain evidence="2 3">E</strain>
    </source>
</reference>
<keyword evidence="3" id="KW-1185">Reference proteome</keyword>
<dbReference type="Proteomes" id="UP000235371">
    <property type="component" value="Unassembled WGS sequence"/>
</dbReference>
<accession>A0A2J6TSW1</accession>
<proteinExistence type="predicted"/>
<gene>
    <name evidence="2" type="ORF">K444DRAFT_163651</name>
</gene>
<dbReference type="AlphaFoldDB" id="A0A2J6TSW1"/>
<dbReference type="RefSeq" id="XP_024743015.1">
    <property type="nucleotide sequence ID" value="XM_024870675.1"/>
</dbReference>
<dbReference type="EMBL" id="KZ613745">
    <property type="protein sequence ID" value="PMD66111.1"/>
    <property type="molecule type" value="Genomic_DNA"/>
</dbReference>
<evidence type="ECO:0000313" key="2">
    <source>
        <dbReference type="EMBL" id="PMD66111.1"/>
    </source>
</evidence>
<evidence type="ECO:0000256" key="1">
    <source>
        <dbReference type="SAM" id="MobiDB-lite"/>
    </source>
</evidence>
<evidence type="ECO:0000313" key="3">
    <source>
        <dbReference type="Proteomes" id="UP000235371"/>
    </source>
</evidence>
<organism evidence="2 3">
    <name type="scientific">Hyaloscypha bicolor E</name>
    <dbReference type="NCBI Taxonomy" id="1095630"/>
    <lineage>
        <taxon>Eukaryota</taxon>
        <taxon>Fungi</taxon>
        <taxon>Dikarya</taxon>
        <taxon>Ascomycota</taxon>
        <taxon>Pezizomycotina</taxon>
        <taxon>Leotiomycetes</taxon>
        <taxon>Helotiales</taxon>
        <taxon>Hyaloscyphaceae</taxon>
        <taxon>Hyaloscypha</taxon>
        <taxon>Hyaloscypha bicolor</taxon>
    </lineage>
</organism>
<feature type="region of interest" description="Disordered" evidence="1">
    <location>
        <begin position="1"/>
        <end position="34"/>
    </location>
</feature>
<sequence>MEVSSQERSIKQGRRYPKDVKSRSKPRSTENECGVRIEGWSEVEEVLVKKDHDVGVGDRGGDCWKKNAKTLNLDNFDGLARYGSVQGCALAGLRIESRGLADAHSSHSSRFLTHEVPGDLKPLSLESVEDAKTSIQP</sequence>
<name>A0A2J6TSW1_9HELO</name>
<dbReference type="GeneID" id="36578757"/>